<accession>A0A0E3QZG4</accession>
<feature type="transmembrane region" description="Helical" evidence="1">
    <location>
        <begin position="58"/>
        <end position="76"/>
    </location>
</feature>
<feature type="transmembrane region" description="Helical" evidence="1">
    <location>
        <begin position="82"/>
        <end position="102"/>
    </location>
</feature>
<feature type="transmembrane region" description="Helical" evidence="1">
    <location>
        <begin position="155"/>
        <end position="177"/>
    </location>
</feature>
<dbReference type="EMBL" id="CP009528">
    <property type="protein sequence ID" value="AKB56399.1"/>
    <property type="molecule type" value="Genomic_DNA"/>
</dbReference>
<dbReference type="GeneID" id="24846742"/>
<keyword evidence="3" id="KW-1185">Reference proteome</keyword>
<evidence type="ECO:0008006" key="4">
    <source>
        <dbReference type="Google" id="ProtNLM"/>
    </source>
</evidence>
<dbReference type="AlphaFoldDB" id="A0A0E3QZG4"/>
<dbReference type="RefSeq" id="WP_329957092.1">
    <property type="nucleotide sequence ID" value="NZ_CP009528.1"/>
</dbReference>
<reference evidence="2 3" key="1">
    <citation type="submission" date="2014-07" db="EMBL/GenBank/DDBJ databases">
        <title>Methanogenic archaea and the global carbon cycle.</title>
        <authorList>
            <person name="Henriksen J.R."/>
            <person name="Luke J."/>
            <person name="Reinhart S."/>
            <person name="Benedict M.N."/>
            <person name="Youngblut N.D."/>
            <person name="Metcalf M.E."/>
            <person name="Whitaker R.J."/>
            <person name="Metcalf W.W."/>
        </authorList>
    </citation>
    <scope>NUCLEOTIDE SEQUENCE [LARGE SCALE GENOMIC DNA]</scope>
    <source>
        <strain evidence="2 3">MS</strain>
    </source>
</reference>
<dbReference type="KEGG" id="mby:MSBRM_3401"/>
<protein>
    <recommendedName>
        <fullName evidence="4">DUF1673 domain-containing protein</fullName>
    </recommendedName>
</protein>
<dbReference type="InterPro" id="IPR012874">
    <property type="entry name" value="DUF1673_METspp"/>
</dbReference>
<feature type="transmembrane region" description="Helical" evidence="1">
    <location>
        <begin position="122"/>
        <end position="143"/>
    </location>
</feature>
<gene>
    <name evidence="2" type="ORF">MSBRM_3401</name>
</gene>
<keyword evidence="1" id="KW-0472">Membrane</keyword>
<organism evidence="2 3">
    <name type="scientific">Methanosarcina barkeri MS</name>
    <dbReference type="NCBI Taxonomy" id="1434108"/>
    <lineage>
        <taxon>Archaea</taxon>
        <taxon>Methanobacteriati</taxon>
        <taxon>Methanobacteriota</taxon>
        <taxon>Stenosarchaea group</taxon>
        <taxon>Methanomicrobia</taxon>
        <taxon>Methanosarcinales</taxon>
        <taxon>Methanosarcinaceae</taxon>
        <taxon>Methanosarcina</taxon>
    </lineage>
</organism>
<dbReference type="HOGENOM" id="CLU_1363666_0_0_2"/>
<keyword evidence="1" id="KW-1133">Transmembrane helix</keyword>
<evidence type="ECO:0000313" key="2">
    <source>
        <dbReference type="EMBL" id="AKB56399.1"/>
    </source>
</evidence>
<keyword evidence="1" id="KW-0812">Transmembrane</keyword>
<dbReference type="PATRIC" id="fig|1434108.4.peg.4284"/>
<proteinExistence type="predicted"/>
<dbReference type="Pfam" id="PF07895">
    <property type="entry name" value="DUF1673"/>
    <property type="match status" value="1"/>
</dbReference>
<evidence type="ECO:0000256" key="1">
    <source>
        <dbReference type="SAM" id="Phobius"/>
    </source>
</evidence>
<evidence type="ECO:0000313" key="3">
    <source>
        <dbReference type="Proteomes" id="UP000033033"/>
    </source>
</evidence>
<dbReference type="STRING" id="1434108.MSBRM_3401"/>
<dbReference type="Proteomes" id="UP000033033">
    <property type="component" value="Chromosome"/>
</dbReference>
<name>A0A0E3QZG4_METBA</name>
<sequence length="204" mass="24286">MTMNVFTKSIRKLMGWCPNARTSETRQHINFEIFESGIPDREKGDNVDQKNPGWLRKTSAYTILINILFTLAYLLAINHLGLNLAFLLAGFFISVAVIVFDWKKQMRRYDTLAQKHICDNSFMKKVSQIMNLIFYAFLFYWIFSGDVERNHSMQVIISFMSGFLVVMWLSYFQLIYWQKMNHKTIYFDKSYGKWKKSYIIRESK</sequence>